<evidence type="ECO:0000313" key="1">
    <source>
        <dbReference type="EMBL" id="RWZ45980.1"/>
    </source>
</evidence>
<dbReference type="NCBIfam" id="TIGR03696">
    <property type="entry name" value="Rhs_assc_core"/>
    <property type="match status" value="1"/>
</dbReference>
<reference evidence="1 2" key="1">
    <citation type="submission" date="2018-12" db="EMBL/GenBank/DDBJ databases">
        <authorList>
            <person name="Li F."/>
        </authorList>
    </citation>
    <scope>NUCLEOTIDE SEQUENCE [LARGE SCALE GENOMIC DNA]</scope>
    <source>
        <strain evidence="1 2">11W25H-1</strain>
    </source>
</reference>
<evidence type="ECO:0008006" key="3">
    <source>
        <dbReference type="Google" id="ProtNLM"/>
    </source>
</evidence>
<organism evidence="1 2">
    <name type="scientific">Labedella phragmitis</name>
    <dbReference type="NCBI Taxonomy" id="2498849"/>
    <lineage>
        <taxon>Bacteria</taxon>
        <taxon>Bacillati</taxon>
        <taxon>Actinomycetota</taxon>
        <taxon>Actinomycetes</taxon>
        <taxon>Micrococcales</taxon>
        <taxon>Microbacteriaceae</taxon>
        <taxon>Labedella</taxon>
    </lineage>
</organism>
<dbReference type="Gene3D" id="2.180.10.10">
    <property type="entry name" value="RHS repeat-associated core"/>
    <property type="match status" value="1"/>
</dbReference>
<dbReference type="InterPro" id="IPR022385">
    <property type="entry name" value="Rhs_assc_core"/>
</dbReference>
<keyword evidence="2" id="KW-1185">Reference proteome</keyword>
<sequence>QGSVATIEMGARQYVPALGRFLEVDPVEGGVENSYVYPQDPINRFDLTGEFEVDWAVVGAGALLAFDVATTVMMFVPGVNVVGAGLKVASLATRAIVTAVKYAPKVVNAVKRATPMLVNAVKSGYKPKALYIRPKAGSPVILRYSKPGAQNHRYVKLDKPDKLRPYWHWVKGSYKSNGSMRAKQHYTIGGRKIF</sequence>
<gene>
    <name evidence="1" type="ORF">ELQ90_16440</name>
</gene>
<dbReference type="AlphaFoldDB" id="A0A444PNJ4"/>
<protein>
    <recommendedName>
        <fullName evidence="3">RHS repeat-associated core domain-containing protein</fullName>
    </recommendedName>
</protein>
<accession>A0A444PNJ4</accession>
<comment type="caution">
    <text evidence="1">The sequence shown here is derived from an EMBL/GenBank/DDBJ whole genome shotgun (WGS) entry which is preliminary data.</text>
</comment>
<dbReference type="RefSeq" id="WP_208020701.1">
    <property type="nucleotide sequence ID" value="NZ_RZNB01000011.1"/>
</dbReference>
<name>A0A444PNJ4_9MICO</name>
<evidence type="ECO:0000313" key="2">
    <source>
        <dbReference type="Proteomes" id="UP000288547"/>
    </source>
</evidence>
<dbReference type="EMBL" id="RZNB01000011">
    <property type="protein sequence ID" value="RWZ45980.1"/>
    <property type="molecule type" value="Genomic_DNA"/>
</dbReference>
<dbReference type="Proteomes" id="UP000288547">
    <property type="component" value="Unassembled WGS sequence"/>
</dbReference>
<feature type="non-terminal residue" evidence="1">
    <location>
        <position position="1"/>
    </location>
</feature>
<proteinExistence type="predicted"/>